<keyword evidence="1" id="KW-0472">Membrane</keyword>
<keyword evidence="1" id="KW-0812">Transmembrane</keyword>
<gene>
    <name evidence="2" type="ORF">S01H1_43585</name>
</gene>
<dbReference type="AlphaFoldDB" id="X0UNY1"/>
<name>X0UNY1_9ZZZZ</name>
<protein>
    <submittedName>
        <fullName evidence="2">Uncharacterized protein</fullName>
    </submittedName>
</protein>
<reference evidence="2" key="1">
    <citation type="journal article" date="2014" name="Front. Microbiol.">
        <title>High frequency of phylogenetically diverse reductive dehalogenase-homologous genes in deep subseafloor sedimentary metagenomes.</title>
        <authorList>
            <person name="Kawai M."/>
            <person name="Futagami T."/>
            <person name="Toyoda A."/>
            <person name="Takaki Y."/>
            <person name="Nishi S."/>
            <person name="Hori S."/>
            <person name="Arai W."/>
            <person name="Tsubouchi T."/>
            <person name="Morono Y."/>
            <person name="Uchiyama I."/>
            <person name="Ito T."/>
            <person name="Fujiyama A."/>
            <person name="Inagaki F."/>
            <person name="Takami H."/>
        </authorList>
    </citation>
    <scope>NUCLEOTIDE SEQUENCE</scope>
    <source>
        <strain evidence="2">Expedition CK06-06</strain>
    </source>
</reference>
<sequence>MKAKVRMCMGLIMSVGFFGLITVLILKPVPQPNADIIKVLVGFIGGAFVTMMSFYFGDSEGK</sequence>
<organism evidence="2">
    <name type="scientific">marine sediment metagenome</name>
    <dbReference type="NCBI Taxonomy" id="412755"/>
    <lineage>
        <taxon>unclassified sequences</taxon>
        <taxon>metagenomes</taxon>
        <taxon>ecological metagenomes</taxon>
    </lineage>
</organism>
<keyword evidence="1" id="KW-1133">Transmembrane helix</keyword>
<evidence type="ECO:0000313" key="2">
    <source>
        <dbReference type="EMBL" id="GAG00957.1"/>
    </source>
</evidence>
<feature type="transmembrane region" description="Helical" evidence="1">
    <location>
        <begin position="7"/>
        <end position="30"/>
    </location>
</feature>
<comment type="caution">
    <text evidence="2">The sequence shown here is derived from an EMBL/GenBank/DDBJ whole genome shotgun (WGS) entry which is preliminary data.</text>
</comment>
<feature type="transmembrane region" description="Helical" evidence="1">
    <location>
        <begin position="36"/>
        <end position="56"/>
    </location>
</feature>
<accession>X0UNY1</accession>
<evidence type="ECO:0000256" key="1">
    <source>
        <dbReference type="SAM" id="Phobius"/>
    </source>
</evidence>
<dbReference type="EMBL" id="BARS01027769">
    <property type="protein sequence ID" value="GAG00957.1"/>
    <property type="molecule type" value="Genomic_DNA"/>
</dbReference>
<proteinExistence type="predicted"/>